<dbReference type="CDD" id="cd02966">
    <property type="entry name" value="TlpA_like_family"/>
    <property type="match status" value="1"/>
</dbReference>
<gene>
    <name evidence="2" type="ORF">PO878_03805</name>
</gene>
<dbReference type="Proteomes" id="UP001216390">
    <property type="component" value="Chromosome"/>
</dbReference>
<dbReference type="InterPro" id="IPR050553">
    <property type="entry name" value="Thioredoxin_ResA/DsbE_sf"/>
</dbReference>
<dbReference type="Pfam" id="PF00578">
    <property type="entry name" value="AhpC-TSA"/>
    <property type="match status" value="1"/>
</dbReference>
<dbReference type="AlphaFoldDB" id="A0AAE9YDL4"/>
<evidence type="ECO:0000259" key="1">
    <source>
        <dbReference type="PROSITE" id="PS51352"/>
    </source>
</evidence>
<dbReference type="SUPFAM" id="SSF52833">
    <property type="entry name" value="Thioredoxin-like"/>
    <property type="match status" value="1"/>
</dbReference>
<proteinExistence type="predicted"/>
<dbReference type="GO" id="GO:0016209">
    <property type="term" value="F:antioxidant activity"/>
    <property type="evidence" value="ECO:0007669"/>
    <property type="project" value="InterPro"/>
</dbReference>
<sequence>MTLLDVDGQAHEVAGDTQAVDPESLTEATGWTLKPEGLCRDETCVPLLGRPIVWEDGRIDLLEWAAALGLALALDEDHIVAALAPPAHDTGRAGVPAPDLELPALDGSTRSFAELAGRKRVLVTWASWCGCRHELGAWQAIQDELADEGLAVFSVALDATPDDARPWIEAADPDYPVVVDTAHVTAERYGITNVPSVVWVDEDGTVVKPPTIAPGDDQFADFTQIDAATHHDALRAWVRDGTVPEGPSTPVRSPEGQEALAERRLGAWLHGQGQTRAAAGHLARAAQLAPWDWTIRRGGLALQGEDPFLGEDFLVFWEEWDAAGRPGYTPTT</sequence>
<dbReference type="GO" id="GO:0016491">
    <property type="term" value="F:oxidoreductase activity"/>
    <property type="evidence" value="ECO:0007669"/>
    <property type="project" value="InterPro"/>
</dbReference>
<evidence type="ECO:0000313" key="3">
    <source>
        <dbReference type="Proteomes" id="UP001216390"/>
    </source>
</evidence>
<dbReference type="Gene3D" id="3.40.30.10">
    <property type="entry name" value="Glutaredoxin"/>
    <property type="match status" value="1"/>
</dbReference>
<keyword evidence="3" id="KW-1185">Reference proteome</keyword>
<dbReference type="InterPro" id="IPR000866">
    <property type="entry name" value="AhpC/TSA"/>
</dbReference>
<dbReference type="EMBL" id="CP116942">
    <property type="protein sequence ID" value="WCO69223.1"/>
    <property type="molecule type" value="Genomic_DNA"/>
</dbReference>
<dbReference type="PROSITE" id="PS51352">
    <property type="entry name" value="THIOREDOXIN_2"/>
    <property type="match status" value="1"/>
</dbReference>
<reference evidence="2" key="1">
    <citation type="submission" date="2023-01" db="EMBL/GenBank/DDBJ databases">
        <title>The diversity of Class Acidimicrobiia in South China Sea sediment environments and the proposal of Iamia marina sp. nov., a novel species of the genus Iamia.</title>
        <authorList>
            <person name="He Y."/>
            <person name="Tian X."/>
        </authorList>
    </citation>
    <scope>NUCLEOTIDE SEQUENCE</scope>
    <source>
        <strain evidence="2">DSM 19957</strain>
    </source>
</reference>
<dbReference type="PANTHER" id="PTHR42852:SF13">
    <property type="entry name" value="PROTEIN DIPZ"/>
    <property type="match status" value="1"/>
</dbReference>
<dbReference type="KEGG" id="ima:PO878_03805"/>
<dbReference type="InterPro" id="IPR036249">
    <property type="entry name" value="Thioredoxin-like_sf"/>
</dbReference>
<organism evidence="2 3">
    <name type="scientific">Iamia majanohamensis</name>
    <dbReference type="NCBI Taxonomy" id="467976"/>
    <lineage>
        <taxon>Bacteria</taxon>
        <taxon>Bacillati</taxon>
        <taxon>Actinomycetota</taxon>
        <taxon>Acidimicrobiia</taxon>
        <taxon>Acidimicrobiales</taxon>
        <taxon>Iamiaceae</taxon>
        <taxon>Iamia</taxon>
    </lineage>
</organism>
<evidence type="ECO:0000313" key="2">
    <source>
        <dbReference type="EMBL" id="WCO69223.1"/>
    </source>
</evidence>
<feature type="domain" description="Thioredoxin" evidence="1">
    <location>
        <begin position="91"/>
        <end position="231"/>
    </location>
</feature>
<accession>A0AAE9YDL4</accession>
<protein>
    <submittedName>
        <fullName evidence="2">TlpA disulfide reductase family protein</fullName>
    </submittedName>
</protein>
<dbReference type="InterPro" id="IPR013766">
    <property type="entry name" value="Thioredoxin_domain"/>
</dbReference>
<dbReference type="RefSeq" id="WP_272738736.1">
    <property type="nucleotide sequence ID" value="NZ_CP116942.1"/>
</dbReference>
<dbReference type="PANTHER" id="PTHR42852">
    <property type="entry name" value="THIOL:DISULFIDE INTERCHANGE PROTEIN DSBE"/>
    <property type="match status" value="1"/>
</dbReference>
<name>A0AAE9YDL4_9ACTN</name>